<feature type="transmembrane region" description="Helical" evidence="2">
    <location>
        <begin position="6"/>
        <end position="30"/>
    </location>
</feature>
<organism evidence="3 4">
    <name type="scientific">Streptomyces nanshensis</name>
    <dbReference type="NCBI Taxonomy" id="518642"/>
    <lineage>
        <taxon>Bacteria</taxon>
        <taxon>Bacillati</taxon>
        <taxon>Actinomycetota</taxon>
        <taxon>Actinomycetes</taxon>
        <taxon>Kitasatosporales</taxon>
        <taxon>Streptomycetaceae</taxon>
        <taxon>Streptomyces</taxon>
    </lineage>
</organism>
<keyword evidence="2" id="KW-0812">Transmembrane</keyword>
<accession>A0A1E7KMR8</accession>
<feature type="region of interest" description="Disordered" evidence="1">
    <location>
        <begin position="32"/>
        <end position="61"/>
    </location>
</feature>
<keyword evidence="4" id="KW-1185">Reference proteome</keyword>
<gene>
    <name evidence="3" type="ORF">AN218_31645</name>
</gene>
<name>A0A1E7KMR8_9ACTN</name>
<sequence length="71" mass="7292">MQSFELVNALSAVVGAVAAVVSAAVSVLTLSAQSKQSAQDPEPSGPEEIPSEEYLPGRRMAPLKPLCPAPC</sequence>
<protein>
    <submittedName>
        <fullName evidence="3">Uncharacterized protein</fullName>
    </submittedName>
</protein>
<comment type="caution">
    <text evidence="3">The sequence shown here is derived from an EMBL/GenBank/DDBJ whole genome shotgun (WGS) entry which is preliminary data.</text>
</comment>
<dbReference type="EMBL" id="LJGW01000683">
    <property type="protein sequence ID" value="OEV05279.1"/>
    <property type="molecule type" value="Genomic_DNA"/>
</dbReference>
<keyword evidence="2" id="KW-0472">Membrane</keyword>
<reference evidence="3 4" key="1">
    <citation type="journal article" date="2016" name="Front. Microbiol.">
        <title>Comparative Genomics Analysis of Streptomyces Species Reveals Their Adaptation to the Marine Environment and Their Diversity at the Genomic Level.</title>
        <authorList>
            <person name="Tian X."/>
            <person name="Zhang Z."/>
            <person name="Yang T."/>
            <person name="Chen M."/>
            <person name="Li J."/>
            <person name="Chen F."/>
            <person name="Yang J."/>
            <person name="Li W."/>
            <person name="Zhang B."/>
            <person name="Zhang Z."/>
            <person name="Wu J."/>
            <person name="Zhang C."/>
            <person name="Long L."/>
            <person name="Xiao J."/>
        </authorList>
    </citation>
    <scope>NUCLEOTIDE SEQUENCE [LARGE SCALE GENOMIC DNA]</scope>
    <source>
        <strain evidence="3 4">SCSIO 10429</strain>
    </source>
</reference>
<evidence type="ECO:0000256" key="2">
    <source>
        <dbReference type="SAM" id="Phobius"/>
    </source>
</evidence>
<dbReference type="RefSeq" id="WP_070020470.1">
    <property type="nucleotide sequence ID" value="NZ_LJGW01000683.1"/>
</dbReference>
<proteinExistence type="predicted"/>
<evidence type="ECO:0000313" key="3">
    <source>
        <dbReference type="EMBL" id="OEV05279.1"/>
    </source>
</evidence>
<evidence type="ECO:0000256" key="1">
    <source>
        <dbReference type="SAM" id="MobiDB-lite"/>
    </source>
</evidence>
<keyword evidence="2" id="KW-1133">Transmembrane helix</keyword>
<dbReference type="AlphaFoldDB" id="A0A1E7KMR8"/>
<evidence type="ECO:0000313" key="4">
    <source>
        <dbReference type="Proteomes" id="UP000176005"/>
    </source>
</evidence>
<dbReference type="Proteomes" id="UP000176005">
    <property type="component" value="Unassembled WGS sequence"/>
</dbReference>